<comment type="caution">
    <text evidence="1">The sequence shown here is derived from an EMBL/GenBank/DDBJ whole genome shotgun (WGS) entry which is preliminary data.</text>
</comment>
<evidence type="ECO:0000313" key="1">
    <source>
        <dbReference type="EMBL" id="MDK8601788.1"/>
    </source>
</evidence>
<dbReference type="EMBL" id="JASPDQ010000008">
    <property type="protein sequence ID" value="MDK8601788.1"/>
    <property type="molecule type" value="Genomic_DNA"/>
</dbReference>
<name>A0AAW6ZLX9_9ACTO</name>
<dbReference type="RefSeq" id="WP_152994734.1">
    <property type="nucleotide sequence ID" value="NZ_JASPDQ010000008.1"/>
</dbReference>
<reference evidence="1" key="1">
    <citation type="submission" date="2023-05" db="EMBL/GenBank/DDBJ databases">
        <title>Genomic Catalog of Human Bladder Bacteria.</title>
        <authorList>
            <person name="Du J."/>
        </authorList>
    </citation>
    <scope>NUCLEOTIDE SEQUENCE</scope>
    <source>
        <strain evidence="1">UMB1304A</strain>
    </source>
</reference>
<organism evidence="1 2">
    <name type="scientific">Trueperella bernardiae</name>
    <dbReference type="NCBI Taxonomy" id="59561"/>
    <lineage>
        <taxon>Bacteria</taxon>
        <taxon>Bacillati</taxon>
        <taxon>Actinomycetota</taxon>
        <taxon>Actinomycetes</taxon>
        <taxon>Actinomycetales</taxon>
        <taxon>Actinomycetaceae</taxon>
        <taxon>Trueperella</taxon>
    </lineage>
</organism>
<dbReference type="AlphaFoldDB" id="A0AAW6ZLX9"/>
<sequence>MRTENWRVRSPDENRTLNFFAKRSWDPREPPGRLLPDRELVRVFVVRVPVRVLLARVPSARVEVPASFFPARRAPFPDDVGLRVSGPDDAPWRR</sequence>
<evidence type="ECO:0000313" key="2">
    <source>
        <dbReference type="Proteomes" id="UP001225576"/>
    </source>
</evidence>
<gene>
    <name evidence="1" type="ORF">QP858_04830</name>
</gene>
<protein>
    <submittedName>
        <fullName evidence="1">Uncharacterized protein</fullName>
    </submittedName>
</protein>
<proteinExistence type="predicted"/>
<dbReference type="Proteomes" id="UP001225576">
    <property type="component" value="Unassembled WGS sequence"/>
</dbReference>
<accession>A0AAW6ZLX9</accession>